<dbReference type="GO" id="GO:0006351">
    <property type="term" value="P:DNA-templated transcription"/>
    <property type="evidence" value="ECO:0007669"/>
    <property type="project" value="InterPro"/>
</dbReference>
<keyword evidence="1" id="KW-0479">Metal-binding</keyword>
<keyword evidence="7" id="KW-1185">Reference proteome</keyword>
<feature type="compositionally biased region" description="Low complexity" evidence="4">
    <location>
        <begin position="876"/>
        <end position="897"/>
    </location>
</feature>
<dbReference type="InterPro" id="IPR007219">
    <property type="entry name" value="XnlR_reg_dom"/>
</dbReference>
<feature type="region of interest" description="Disordered" evidence="4">
    <location>
        <begin position="665"/>
        <end position="690"/>
    </location>
</feature>
<name>A0AAJ0H9W0_9PEZI</name>
<comment type="caution">
    <text evidence="6">The sequence shown here is derived from an EMBL/GenBank/DDBJ whole genome shotgun (WGS) entry which is preliminary data.</text>
</comment>
<dbReference type="Proteomes" id="UP001275084">
    <property type="component" value="Unassembled WGS sequence"/>
</dbReference>
<feature type="compositionally biased region" description="Low complexity" evidence="4">
    <location>
        <begin position="827"/>
        <end position="843"/>
    </location>
</feature>
<feature type="compositionally biased region" description="Pro residues" evidence="4">
    <location>
        <begin position="59"/>
        <end position="68"/>
    </location>
</feature>
<feature type="compositionally biased region" description="Pro residues" evidence="4">
    <location>
        <begin position="793"/>
        <end position="806"/>
    </location>
</feature>
<feature type="region of interest" description="Disordered" evidence="4">
    <location>
        <begin position="1"/>
        <end position="136"/>
    </location>
</feature>
<organism evidence="6 7">
    <name type="scientific">Lasiosphaeria hispida</name>
    <dbReference type="NCBI Taxonomy" id="260671"/>
    <lineage>
        <taxon>Eukaryota</taxon>
        <taxon>Fungi</taxon>
        <taxon>Dikarya</taxon>
        <taxon>Ascomycota</taxon>
        <taxon>Pezizomycotina</taxon>
        <taxon>Sordariomycetes</taxon>
        <taxon>Sordariomycetidae</taxon>
        <taxon>Sordariales</taxon>
        <taxon>Lasiosphaeriaceae</taxon>
        <taxon>Lasiosphaeria</taxon>
    </lineage>
</organism>
<proteinExistence type="predicted"/>
<dbReference type="Pfam" id="PF00172">
    <property type="entry name" value="Zn_clus"/>
    <property type="match status" value="1"/>
</dbReference>
<dbReference type="GO" id="GO:0000981">
    <property type="term" value="F:DNA-binding transcription factor activity, RNA polymerase II-specific"/>
    <property type="evidence" value="ECO:0007669"/>
    <property type="project" value="InterPro"/>
</dbReference>
<feature type="region of interest" description="Disordered" evidence="4">
    <location>
        <begin position="784"/>
        <end position="912"/>
    </location>
</feature>
<feature type="compositionally biased region" description="Low complexity" evidence="4">
    <location>
        <begin position="104"/>
        <end position="118"/>
    </location>
</feature>
<dbReference type="SMART" id="SM00906">
    <property type="entry name" value="Fungal_trans"/>
    <property type="match status" value="1"/>
</dbReference>
<feature type="coiled-coil region" evidence="3">
    <location>
        <begin position="167"/>
        <end position="201"/>
    </location>
</feature>
<dbReference type="Gene3D" id="4.10.240.10">
    <property type="entry name" value="Zn(2)-C6 fungal-type DNA-binding domain"/>
    <property type="match status" value="1"/>
</dbReference>
<protein>
    <submittedName>
        <fullName evidence="6">Fungal-specific transcription factor domain-containing protein</fullName>
    </submittedName>
</protein>
<evidence type="ECO:0000256" key="1">
    <source>
        <dbReference type="ARBA" id="ARBA00022723"/>
    </source>
</evidence>
<feature type="compositionally biased region" description="Basic and acidic residues" evidence="4">
    <location>
        <begin position="126"/>
        <end position="136"/>
    </location>
</feature>
<dbReference type="SUPFAM" id="SSF57701">
    <property type="entry name" value="Zn2/Cys6 DNA-binding domain"/>
    <property type="match status" value="1"/>
</dbReference>
<dbReference type="PANTHER" id="PTHR46910:SF1">
    <property type="entry name" value="MISCELLANEOUS ZN(II)2CYS6 TRANSCRIPTION FACTOR (EUROFUNG)-RELATED"/>
    <property type="match status" value="1"/>
</dbReference>
<evidence type="ECO:0000256" key="2">
    <source>
        <dbReference type="ARBA" id="ARBA00023242"/>
    </source>
</evidence>
<gene>
    <name evidence="6" type="ORF">B0T25DRAFT_573139</name>
</gene>
<feature type="compositionally biased region" description="Pro residues" evidence="4">
    <location>
        <begin position="676"/>
        <end position="686"/>
    </location>
</feature>
<dbReference type="InterPro" id="IPR036864">
    <property type="entry name" value="Zn2-C6_fun-type_DNA-bd_sf"/>
</dbReference>
<dbReference type="GO" id="GO:0003677">
    <property type="term" value="F:DNA binding"/>
    <property type="evidence" value="ECO:0007669"/>
    <property type="project" value="InterPro"/>
</dbReference>
<dbReference type="AlphaFoldDB" id="A0AAJ0H9W0"/>
<feature type="compositionally biased region" description="Low complexity" evidence="4">
    <location>
        <begin position="665"/>
        <end position="675"/>
    </location>
</feature>
<feature type="compositionally biased region" description="Polar residues" evidence="4">
    <location>
        <begin position="42"/>
        <end position="53"/>
    </location>
</feature>
<dbReference type="CDD" id="cd00067">
    <property type="entry name" value="GAL4"/>
    <property type="match status" value="1"/>
</dbReference>
<dbReference type="InterPro" id="IPR050987">
    <property type="entry name" value="AtrR-like"/>
</dbReference>
<dbReference type="CDD" id="cd12148">
    <property type="entry name" value="fungal_TF_MHR"/>
    <property type="match status" value="1"/>
</dbReference>
<dbReference type="EMBL" id="JAUIQD010000007">
    <property type="protein sequence ID" value="KAK3344183.1"/>
    <property type="molecule type" value="Genomic_DNA"/>
</dbReference>
<dbReference type="Pfam" id="PF04082">
    <property type="entry name" value="Fungal_trans"/>
    <property type="match status" value="1"/>
</dbReference>
<keyword evidence="2" id="KW-0539">Nucleus</keyword>
<dbReference type="PROSITE" id="PS00463">
    <property type="entry name" value="ZN2_CY6_FUNGAL_1"/>
    <property type="match status" value="1"/>
</dbReference>
<dbReference type="InterPro" id="IPR001138">
    <property type="entry name" value="Zn2Cys6_DnaBD"/>
</dbReference>
<reference evidence="6" key="2">
    <citation type="submission" date="2023-06" db="EMBL/GenBank/DDBJ databases">
        <authorList>
            <consortium name="Lawrence Berkeley National Laboratory"/>
            <person name="Haridas S."/>
            <person name="Hensen N."/>
            <person name="Bonometti L."/>
            <person name="Westerberg I."/>
            <person name="Brannstrom I.O."/>
            <person name="Guillou S."/>
            <person name="Cros-Aarteil S."/>
            <person name="Calhoun S."/>
            <person name="Kuo A."/>
            <person name="Mondo S."/>
            <person name="Pangilinan J."/>
            <person name="Riley R."/>
            <person name="Labutti K."/>
            <person name="Andreopoulos B."/>
            <person name="Lipzen A."/>
            <person name="Chen C."/>
            <person name="Yanf M."/>
            <person name="Daum C."/>
            <person name="Ng V."/>
            <person name="Clum A."/>
            <person name="Steindorff A."/>
            <person name="Ohm R."/>
            <person name="Martin F."/>
            <person name="Silar P."/>
            <person name="Natvig D."/>
            <person name="Lalanne C."/>
            <person name="Gautier V."/>
            <person name="Ament-Velasquez S.L."/>
            <person name="Kruys A."/>
            <person name="Hutchinson M.I."/>
            <person name="Powell A.J."/>
            <person name="Barry K."/>
            <person name="Miller A.N."/>
            <person name="Grigoriev I.V."/>
            <person name="Debuchy R."/>
            <person name="Gladieux P."/>
            <person name="Thoren M.H."/>
            <person name="Johannesson H."/>
        </authorList>
    </citation>
    <scope>NUCLEOTIDE SEQUENCE</scope>
    <source>
        <strain evidence="6">CBS 955.72</strain>
    </source>
</reference>
<feature type="compositionally biased region" description="Polar residues" evidence="4">
    <location>
        <begin position="78"/>
        <end position="99"/>
    </location>
</feature>
<evidence type="ECO:0000313" key="7">
    <source>
        <dbReference type="Proteomes" id="UP001275084"/>
    </source>
</evidence>
<dbReference type="SMART" id="SM00066">
    <property type="entry name" value="GAL4"/>
    <property type="match status" value="1"/>
</dbReference>
<feature type="domain" description="Zn(2)-C6 fungal-type" evidence="5">
    <location>
        <begin position="129"/>
        <end position="160"/>
    </location>
</feature>
<keyword evidence="3" id="KW-0175">Coiled coil</keyword>
<feature type="region of interest" description="Disordered" evidence="4">
    <location>
        <begin position="726"/>
        <end position="751"/>
    </location>
</feature>
<dbReference type="GO" id="GO:0008270">
    <property type="term" value="F:zinc ion binding"/>
    <property type="evidence" value="ECO:0007669"/>
    <property type="project" value="InterPro"/>
</dbReference>
<evidence type="ECO:0000313" key="6">
    <source>
        <dbReference type="EMBL" id="KAK3344183.1"/>
    </source>
</evidence>
<evidence type="ECO:0000259" key="5">
    <source>
        <dbReference type="PROSITE" id="PS50048"/>
    </source>
</evidence>
<feature type="compositionally biased region" description="Low complexity" evidence="4">
    <location>
        <begin position="15"/>
        <end position="30"/>
    </location>
</feature>
<accession>A0AAJ0H9W0</accession>
<dbReference type="PANTHER" id="PTHR46910">
    <property type="entry name" value="TRANSCRIPTION FACTOR PDR1"/>
    <property type="match status" value="1"/>
</dbReference>
<evidence type="ECO:0000256" key="3">
    <source>
        <dbReference type="SAM" id="Coils"/>
    </source>
</evidence>
<sequence>MAAASHNPYPRSPNPSTRSYDSSSVSSATSPKPPAHYLGGLMSSTASARSNPASLPHPIGIPPLPPIHQPHNPFQPYTPVTANSTMGRDSMPSSESTAGTPGPSHAQLPSSSSSQAQKRAYRQRRKDPSCDACRERKVKCDATETTSCTECSSRNVKCQFTKETNRRMSSIKQVQDLEKQMERIRRENSSLRRMLQEQSGQIDMDVDGGVEQLPLQLPEIDVEPRRKKRPAPIHDLARARSNLRNFSRGIWKPPAQYRQLPAAENRDCQHLLPPRQVTELLLRSYYSSAHTMTPIIHWASFQQTIEGLYKQGAPLRVSQSFMSMLFAALAVGRLFTADDDQVRGFSACQLVETARTLIDPWNNDYVLDNARTLILITIVLNELNLKSAAWSWLGNAVRAAQDIGLYSESGPWPVIEGEMRRRTWWTIYILDRSLALELGRPPLIDDADCDVSLPAGVDDHFIHDGGMLVPNGAEPLTHSLLAIIHVLRSYTALGKALSTPVIAPTRLATFDQHFASCLRTFPQACDPSSNAALSPGLLNPLVYLLHARLLLHRHNLTPSCPPHVRLTAIEQCTITALETASLLSRTTSALPDGATALLTTHIFRCALFLLLTNYLEQASLCIRTLAAINSHREVAVPCLRFLAFFMSTLAAKRGEYAAFLAQATPPGHGHAHGQPFAPPPPPPPRPSTGALQDALMRDEELLTFVSADLQAGPETAWVWVGGEREVQQTQAQQQHTDRSPTQAAHSPKDSLFSLDARTSLGQEERWEWTAPGGWERLEDLLRGLASGSSTPTAPGPPPPPPPPPQNQGPSPVGARPPQQGWAPPQHPQQHSGHHQPPQLQPLPAVKVEPRSGGLGLGMGSRNGEHQHPRQGLHHATSNSPTTTTTPTGGMPTSMGGMAKSRSQERISIANII</sequence>
<dbReference type="PROSITE" id="PS50048">
    <property type="entry name" value="ZN2_CY6_FUNGAL_2"/>
    <property type="match status" value="1"/>
</dbReference>
<reference evidence="6" key="1">
    <citation type="journal article" date="2023" name="Mol. Phylogenet. Evol.">
        <title>Genome-scale phylogeny and comparative genomics of the fungal order Sordariales.</title>
        <authorList>
            <person name="Hensen N."/>
            <person name="Bonometti L."/>
            <person name="Westerberg I."/>
            <person name="Brannstrom I.O."/>
            <person name="Guillou S."/>
            <person name="Cros-Aarteil S."/>
            <person name="Calhoun S."/>
            <person name="Haridas S."/>
            <person name="Kuo A."/>
            <person name="Mondo S."/>
            <person name="Pangilinan J."/>
            <person name="Riley R."/>
            <person name="LaButti K."/>
            <person name="Andreopoulos B."/>
            <person name="Lipzen A."/>
            <person name="Chen C."/>
            <person name="Yan M."/>
            <person name="Daum C."/>
            <person name="Ng V."/>
            <person name="Clum A."/>
            <person name="Steindorff A."/>
            <person name="Ohm R.A."/>
            <person name="Martin F."/>
            <person name="Silar P."/>
            <person name="Natvig D.O."/>
            <person name="Lalanne C."/>
            <person name="Gautier V."/>
            <person name="Ament-Velasquez S.L."/>
            <person name="Kruys A."/>
            <person name="Hutchinson M.I."/>
            <person name="Powell A.J."/>
            <person name="Barry K."/>
            <person name="Miller A.N."/>
            <person name="Grigoriev I.V."/>
            <person name="Debuchy R."/>
            <person name="Gladieux P."/>
            <person name="Hiltunen Thoren M."/>
            <person name="Johannesson H."/>
        </authorList>
    </citation>
    <scope>NUCLEOTIDE SEQUENCE</scope>
    <source>
        <strain evidence="6">CBS 955.72</strain>
    </source>
</reference>
<evidence type="ECO:0000256" key="4">
    <source>
        <dbReference type="SAM" id="MobiDB-lite"/>
    </source>
</evidence>